<evidence type="ECO:0000256" key="4">
    <source>
        <dbReference type="ARBA" id="ARBA00022989"/>
    </source>
</evidence>
<keyword evidence="5 6" id="KW-0472">Membrane</keyword>
<feature type="transmembrane region" description="Helical" evidence="6">
    <location>
        <begin position="112"/>
        <end position="133"/>
    </location>
</feature>
<evidence type="ECO:0000313" key="8">
    <source>
        <dbReference type="EMBL" id="KAJ3252934.1"/>
    </source>
</evidence>
<dbReference type="GO" id="GO:0016192">
    <property type="term" value="P:vesicle-mediated transport"/>
    <property type="evidence" value="ECO:0007669"/>
    <property type="project" value="InterPro"/>
</dbReference>
<dbReference type="PANTHER" id="PTHR12822:SF2">
    <property type="entry name" value="PROTEIN YIPF"/>
    <property type="match status" value="1"/>
</dbReference>
<protein>
    <recommendedName>
        <fullName evidence="6">Protein YIP</fullName>
    </recommendedName>
</protein>
<name>A0AAD5UEK0_9FUNG</name>
<gene>
    <name evidence="8" type="ORF">HK103_001080</name>
</gene>
<dbReference type="Pfam" id="PF04893">
    <property type="entry name" value="Yip1"/>
    <property type="match status" value="1"/>
</dbReference>
<dbReference type="GO" id="GO:0031267">
    <property type="term" value="F:small GTPase binding"/>
    <property type="evidence" value="ECO:0007669"/>
    <property type="project" value="InterPro"/>
</dbReference>
<feature type="domain" description="Yip1" evidence="7">
    <location>
        <begin position="100"/>
        <end position="205"/>
    </location>
</feature>
<evidence type="ECO:0000256" key="2">
    <source>
        <dbReference type="ARBA" id="ARBA00010596"/>
    </source>
</evidence>
<evidence type="ECO:0000313" key="9">
    <source>
        <dbReference type="Proteomes" id="UP001210925"/>
    </source>
</evidence>
<feature type="transmembrane region" description="Helical" evidence="6">
    <location>
        <begin position="186"/>
        <end position="205"/>
    </location>
</feature>
<evidence type="ECO:0000256" key="3">
    <source>
        <dbReference type="ARBA" id="ARBA00022692"/>
    </source>
</evidence>
<dbReference type="Proteomes" id="UP001210925">
    <property type="component" value="Unassembled WGS sequence"/>
</dbReference>
<comment type="caution">
    <text evidence="8">The sequence shown here is derived from an EMBL/GenBank/DDBJ whole genome shotgun (WGS) entry which is preliminary data.</text>
</comment>
<keyword evidence="9" id="KW-1185">Reference proteome</keyword>
<dbReference type="EMBL" id="JADGKB010000125">
    <property type="protein sequence ID" value="KAJ3252934.1"/>
    <property type="molecule type" value="Genomic_DNA"/>
</dbReference>
<accession>A0AAD5UEK0</accession>
<evidence type="ECO:0000256" key="6">
    <source>
        <dbReference type="RuleBase" id="RU361264"/>
    </source>
</evidence>
<reference evidence="8" key="1">
    <citation type="submission" date="2020-05" db="EMBL/GenBank/DDBJ databases">
        <title>Phylogenomic resolution of chytrid fungi.</title>
        <authorList>
            <person name="Stajich J.E."/>
            <person name="Amses K."/>
            <person name="Simmons R."/>
            <person name="Seto K."/>
            <person name="Myers J."/>
            <person name="Bonds A."/>
            <person name="Quandt C.A."/>
            <person name="Barry K."/>
            <person name="Liu P."/>
            <person name="Grigoriev I."/>
            <person name="Longcore J.E."/>
            <person name="James T.Y."/>
        </authorList>
    </citation>
    <scope>NUCLEOTIDE SEQUENCE</scope>
    <source>
        <strain evidence="8">PLAUS21</strain>
    </source>
</reference>
<comment type="similarity">
    <text evidence="2 6">Belongs to the YIP1 family.</text>
</comment>
<keyword evidence="3 6" id="KW-0812">Transmembrane</keyword>
<feature type="transmembrane region" description="Helical" evidence="6">
    <location>
        <begin position="145"/>
        <end position="166"/>
    </location>
</feature>
<evidence type="ECO:0000256" key="1">
    <source>
        <dbReference type="ARBA" id="ARBA00004141"/>
    </source>
</evidence>
<dbReference type="InterPro" id="IPR039765">
    <property type="entry name" value="Yip5/YIPF1/YIPF2"/>
</dbReference>
<keyword evidence="4 6" id="KW-1133">Transmembrane helix</keyword>
<evidence type="ECO:0000256" key="5">
    <source>
        <dbReference type="ARBA" id="ARBA00023136"/>
    </source>
</evidence>
<dbReference type="GO" id="GO:0000139">
    <property type="term" value="C:Golgi membrane"/>
    <property type="evidence" value="ECO:0007669"/>
    <property type="project" value="UniProtKB-SubCell"/>
</dbReference>
<dbReference type="AlphaFoldDB" id="A0AAD5UEK0"/>
<comment type="caution">
    <text evidence="6">Lacks conserved residue(s) required for the propagation of feature annotation.</text>
</comment>
<dbReference type="InterPro" id="IPR006977">
    <property type="entry name" value="Yip1_dom"/>
</dbReference>
<organism evidence="8 9">
    <name type="scientific">Boothiomyces macroporosus</name>
    <dbReference type="NCBI Taxonomy" id="261099"/>
    <lineage>
        <taxon>Eukaryota</taxon>
        <taxon>Fungi</taxon>
        <taxon>Fungi incertae sedis</taxon>
        <taxon>Chytridiomycota</taxon>
        <taxon>Chytridiomycota incertae sedis</taxon>
        <taxon>Chytridiomycetes</taxon>
        <taxon>Rhizophydiales</taxon>
        <taxon>Terramycetaceae</taxon>
        <taxon>Boothiomyces</taxon>
    </lineage>
</organism>
<sequence length="230" mass="26257">MANQDDQEHLLEIDPFQQDESSQLEFQNFMLSSAEEDLLAGKIPSPQQAKQQLSQPTPAPVESSSAFWTIDYWKYYFRVETKDVKNRMVLAMIPQKSILAEIADNPDFYGPFWIPATVVFCLFATSTVAQSIAHREANQQYIVDITMLSFASVAVYTYVLAVPAIIYALAKYYKANAVKLFDLINVYGYGMTIWIPTSIFCVLPFDFTRWILWIDYGYRGCVPDCSRASL</sequence>
<evidence type="ECO:0000259" key="7">
    <source>
        <dbReference type="Pfam" id="PF04893"/>
    </source>
</evidence>
<proteinExistence type="inferred from homology"/>
<dbReference type="PANTHER" id="PTHR12822">
    <property type="entry name" value="PROTEIN YIPF"/>
    <property type="match status" value="1"/>
</dbReference>
<comment type="subcellular location">
    <subcellularLocation>
        <location evidence="6">Golgi apparatus membrane</location>
        <topology evidence="6">Multi-pass membrane protein</topology>
    </subcellularLocation>
    <subcellularLocation>
        <location evidence="1">Membrane</location>
        <topology evidence="1">Multi-pass membrane protein</topology>
    </subcellularLocation>
</comment>